<sequence>MTEAFKNHQAQNRKDNINSLRYFAQSINKKFTEWSALQVGKSDGNNEISITEENDMYSTTGALQLEDDNIAILDGIVGKLCTSEEMPLSLRNKIAQTKGEILALVLDVSDKQLSTNQIEDKLKELKTDLEQFLLDSTDENELEKLRESIKDTYKVNYTPEVLQKLLMLDLRRKYQLPDLTLFAL</sequence>
<protein>
    <submittedName>
        <fullName evidence="1">Uncharacterized protein</fullName>
    </submittedName>
</protein>
<name>A0AAD8ET97_BIOPF</name>
<evidence type="ECO:0000313" key="1">
    <source>
        <dbReference type="EMBL" id="KAK0039527.1"/>
    </source>
</evidence>
<dbReference type="AlphaFoldDB" id="A0AAD8ET97"/>
<organism evidence="1 2">
    <name type="scientific">Biomphalaria pfeifferi</name>
    <name type="common">Bloodfluke planorb</name>
    <name type="synonym">Freshwater snail</name>
    <dbReference type="NCBI Taxonomy" id="112525"/>
    <lineage>
        <taxon>Eukaryota</taxon>
        <taxon>Metazoa</taxon>
        <taxon>Spiralia</taxon>
        <taxon>Lophotrochozoa</taxon>
        <taxon>Mollusca</taxon>
        <taxon>Gastropoda</taxon>
        <taxon>Heterobranchia</taxon>
        <taxon>Euthyneura</taxon>
        <taxon>Panpulmonata</taxon>
        <taxon>Hygrophila</taxon>
        <taxon>Lymnaeoidea</taxon>
        <taxon>Planorbidae</taxon>
        <taxon>Biomphalaria</taxon>
    </lineage>
</organism>
<evidence type="ECO:0000313" key="2">
    <source>
        <dbReference type="Proteomes" id="UP001233172"/>
    </source>
</evidence>
<dbReference type="EMBL" id="JASAOG010000440">
    <property type="protein sequence ID" value="KAK0039527.1"/>
    <property type="molecule type" value="Genomic_DNA"/>
</dbReference>
<comment type="caution">
    <text evidence="1">The sequence shown here is derived from an EMBL/GenBank/DDBJ whole genome shotgun (WGS) entry which is preliminary data.</text>
</comment>
<keyword evidence="2" id="KW-1185">Reference proteome</keyword>
<proteinExistence type="predicted"/>
<reference evidence="1" key="2">
    <citation type="submission" date="2023-04" db="EMBL/GenBank/DDBJ databases">
        <authorList>
            <person name="Bu L."/>
            <person name="Lu L."/>
            <person name="Laidemitt M.R."/>
            <person name="Zhang S.M."/>
            <person name="Mutuku M."/>
            <person name="Mkoji G."/>
            <person name="Steinauer M."/>
            <person name="Loker E.S."/>
        </authorList>
    </citation>
    <scope>NUCLEOTIDE SEQUENCE</scope>
    <source>
        <strain evidence="1">KasaAsao</strain>
        <tissue evidence="1">Whole Snail</tissue>
    </source>
</reference>
<dbReference type="Proteomes" id="UP001233172">
    <property type="component" value="Unassembled WGS sequence"/>
</dbReference>
<accession>A0AAD8ET97</accession>
<gene>
    <name evidence="1" type="ORF">Bpfe_031012</name>
</gene>
<reference evidence="1" key="1">
    <citation type="journal article" date="2023" name="PLoS Negl. Trop. Dis.">
        <title>A genome sequence for Biomphalaria pfeifferi, the major vector snail for the human-infecting parasite Schistosoma mansoni.</title>
        <authorList>
            <person name="Bu L."/>
            <person name="Lu L."/>
            <person name="Laidemitt M.R."/>
            <person name="Zhang S.M."/>
            <person name="Mutuku M."/>
            <person name="Mkoji G."/>
            <person name="Steinauer M."/>
            <person name="Loker E.S."/>
        </authorList>
    </citation>
    <scope>NUCLEOTIDE SEQUENCE</scope>
    <source>
        <strain evidence="1">KasaAsao</strain>
    </source>
</reference>